<accession>A0A382SA47</accession>
<dbReference type="AlphaFoldDB" id="A0A382SA47"/>
<proteinExistence type="predicted"/>
<gene>
    <name evidence="1" type="ORF">METZ01_LOCUS358872</name>
</gene>
<protein>
    <submittedName>
        <fullName evidence="1">Uncharacterized protein</fullName>
    </submittedName>
</protein>
<sequence length="83" mass="9035">VNLGNSALHIIVARNQYRTLDRTNLISGQAFGYTFPTADQLVEAIQYLFTAIGLGGPSAKLPLTAMHGGYNGCRRNVHILYSI</sequence>
<dbReference type="EMBL" id="UINC01127113">
    <property type="protein sequence ID" value="SVD06018.1"/>
    <property type="molecule type" value="Genomic_DNA"/>
</dbReference>
<reference evidence="1" key="1">
    <citation type="submission" date="2018-05" db="EMBL/GenBank/DDBJ databases">
        <authorList>
            <person name="Lanie J.A."/>
            <person name="Ng W.-L."/>
            <person name="Kazmierczak K.M."/>
            <person name="Andrzejewski T.M."/>
            <person name="Davidsen T.M."/>
            <person name="Wayne K.J."/>
            <person name="Tettelin H."/>
            <person name="Glass J.I."/>
            <person name="Rusch D."/>
            <person name="Podicherti R."/>
            <person name="Tsui H.-C.T."/>
            <person name="Winkler M.E."/>
        </authorList>
    </citation>
    <scope>NUCLEOTIDE SEQUENCE</scope>
</reference>
<name>A0A382SA47_9ZZZZ</name>
<feature type="non-terminal residue" evidence="1">
    <location>
        <position position="1"/>
    </location>
</feature>
<organism evidence="1">
    <name type="scientific">marine metagenome</name>
    <dbReference type="NCBI Taxonomy" id="408172"/>
    <lineage>
        <taxon>unclassified sequences</taxon>
        <taxon>metagenomes</taxon>
        <taxon>ecological metagenomes</taxon>
    </lineage>
</organism>
<evidence type="ECO:0000313" key="1">
    <source>
        <dbReference type="EMBL" id="SVD06018.1"/>
    </source>
</evidence>